<reference evidence="9 10" key="1">
    <citation type="submission" date="2014-05" db="EMBL/GenBank/DDBJ databases">
        <title>Draft genome sequence of a rare smut relative, Tilletiaria anomala UBC 951.</title>
        <authorList>
            <consortium name="DOE Joint Genome Institute"/>
            <person name="Toome M."/>
            <person name="Kuo A."/>
            <person name="Henrissat B."/>
            <person name="Lipzen A."/>
            <person name="Tritt A."/>
            <person name="Yoshinaga Y."/>
            <person name="Zane M."/>
            <person name="Barry K."/>
            <person name="Grigoriev I.V."/>
            <person name="Spatafora J.W."/>
            <person name="Aimea M.C."/>
        </authorList>
    </citation>
    <scope>NUCLEOTIDE SEQUENCE [LARGE SCALE GENOMIC DNA]</scope>
    <source>
        <strain evidence="9 10">UBC 951</strain>
    </source>
</reference>
<dbReference type="InterPro" id="IPR033010">
    <property type="entry name" value="Cdc20/Fizzy"/>
</dbReference>
<comment type="caution">
    <text evidence="9">The sequence shown here is derived from an EMBL/GenBank/DDBJ whole genome shotgun (WGS) entry which is preliminary data.</text>
</comment>
<feature type="repeat" description="WD" evidence="7">
    <location>
        <begin position="220"/>
        <end position="261"/>
    </location>
</feature>
<feature type="domain" description="CDC20/Fizzy WD40" evidence="8">
    <location>
        <begin position="77"/>
        <end position="387"/>
    </location>
</feature>
<dbReference type="Gene3D" id="2.130.10.10">
    <property type="entry name" value="YVTN repeat-like/Quinoprotein amine dehydrogenase"/>
    <property type="match status" value="1"/>
</dbReference>
<dbReference type="PROSITE" id="PS50082">
    <property type="entry name" value="WD_REPEATS_2"/>
    <property type="match status" value="2"/>
</dbReference>
<evidence type="ECO:0000259" key="8">
    <source>
        <dbReference type="Pfam" id="PF24807"/>
    </source>
</evidence>
<dbReference type="RefSeq" id="XP_013242436.1">
    <property type="nucleotide sequence ID" value="XM_013386982.1"/>
</dbReference>
<sequence length="426" mass="46715">MTDLEEQQAISNAARNAAALGLDFSQQILTFAPKAPGSSSTSAAAAALRNRRLIPTASSGASMLGRRKISNKPEKVLDAADIADDFYYNLIDWSVKNQVAIALNHSAYIWDCEEAIVFELVDLWQEPERLGGGDQHITSIKWHPDGTYLVVGTDNGYAQVWDTVERKRMRTFKPSAEGGATATTICAMDWADHSTITLGYGSGLVSDHDIRSGDSLIRNLDAHSEKACGLLWRDDGGLLATGGNDNIVKVYNRQSTEPVITRSEHKAAIKGMSWSPFNANILATGGGSACRTVNIWNVDTNARLMSWVTEAQISSVHWSWYHRELLTTHGSADGSPSGSINLWSYPSGKSLHRIDRAHEGRILGSVLSPDGQKLASVDTGANELRFWTVFEASEEQQRRHRQGKGAELYNPLEKDRAQARSHALLR</sequence>
<keyword evidence="5" id="KW-0498">Mitosis</keyword>
<keyword evidence="4" id="KW-0677">Repeat</keyword>
<dbReference type="OrthoDB" id="10263272at2759"/>
<dbReference type="STRING" id="1037660.A0A066VYN1"/>
<keyword evidence="3" id="KW-0132">Cell division</keyword>
<dbReference type="GO" id="GO:0010997">
    <property type="term" value="F:anaphase-promoting complex binding"/>
    <property type="evidence" value="ECO:0007669"/>
    <property type="project" value="InterPro"/>
</dbReference>
<evidence type="ECO:0000256" key="6">
    <source>
        <dbReference type="ARBA" id="ARBA00023306"/>
    </source>
</evidence>
<dbReference type="InterPro" id="IPR036322">
    <property type="entry name" value="WD40_repeat_dom_sf"/>
</dbReference>
<evidence type="ECO:0000313" key="9">
    <source>
        <dbReference type="EMBL" id="KDN43660.1"/>
    </source>
</evidence>
<dbReference type="GO" id="GO:0031145">
    <property type="term" value="P:anaphase-promoting complex-dependent catabolic process"/>
    <property type="evidence" value="ECO:0007669"/>
    <property type="project" value="TreeGrafter"/>
</dbReference>
<dbReference type="OMA" id="NTETCVI"/>
<accession>A0A066VYN1</accession>
<evidence type="ECO:0000256" key="1">
    <source>
        <dbReference type="ARBA" id="ARBA00006445"/>
    </source>
</evidence>
<evidence type="ECO:0000256" key="7">
    <source>
        <dbReference type="PROSITE-ProRule" id="PRU00221"/>
    </source>
</evidence>
<name>A0A066VYN1_TILAU</name>
<dbReference type="GeneID" id="25262523"/>
<evidence type="ECO:0000256" key="5">
    <source>
        <dbReference type="ARBA" id="ARBA00022776"/>
    </source>
</evidence>
<dbReference type="SUPFAM" id="SSF50978">
    <property type="entry name" value="WD40 repeat-like"/>
    <property type="match status" value="1"/>
</dbReference>
<evidence type="ECO:0000256" key="4">
    <source>
        <dbReference type="ARBA" id="ARBA00022737"/>
    </source>
</evidence>
<organism evidence="9 10">
    <name type="scientific">Tilletiaria anomala (strain ATCC 24038 / CBS 436.72 / UBC 951)</name>
    <dbReference type="NCBI Taxonomy" id="1037660"/>
    <lineage>
        <taxon>Eukaryota</taxon>
        <taxon>Fungi</taxon>
        <taxon>Dikarya</taxon>
        <taxon>Basidiomycota</taxon>
        <taxon>Ustilaginomycotina</taxon>
        <taxon>Exobasidiomycetes</taxon>
        <taxon>Georgefischeriales</taxon>
        <taxon>Tilletiariaceae</taxon>
        <taxon>Tilletiaria</taxon>
    </lineage>
</organism>
<dbReference type="EMBL" id="JMSN01000059">
    <property type="protein sequence ID" value="KDN43660.1"/>
    <property type="molecule type" value="Genomic_DNA"/>
</dbReference>
<keyword evidence="2 7" id="KW-0853">WD repeat</keyword>
<dbReference type="PROSITE" id="PS50294">
    <property type="entry name" value="WD_REPEATS_REGION"/>
    <property type="match status" value="1"/>
</dbReference>
<dbReference type="InterPro" id="IPR056150">
    <property type="entry name" value="WD40_CDC20-Fz"/>
</dbReference>
<proteinExistence type="inferred from homology"/>
<dbReference type="InterPro" id="IPR001680">
    <property type="entry name" value="WD40_rpt"/>
</dbReference>
<evidence type="ECO:0000256" key="3">
    <source>
        <dbReference type="ARBA" id="ARBA00022618"/>
    </source>
</evidence>
<dbReference type="InterPro" id="IPR015943">
    <property type="entry name" value="WD40/YVTN_repeat-like_dom_sf"/>
</dbReference>
<keyword evidence="6" id="KW-0131">Cell cycle</keyword>
<dbReference type="GO" id="GO:0051301">
    <property type="term" value="P:cell division"/>
    <property type="evidence" value="ECO:0007669"/>
    <property type="project" value="UniProtKB-KW"/>
</dbReference>
<dbReference type="Proteomes" id="UP000027361">
    <property type="component" value="Unassembled WGS sequence"/>
</dbReference>
<dbReference type="GO" id="GO:1905786">
    <property type="term" value="P:positive regulation of anaphase-promoting complex-dependent catabolic process"/>
    <property type="evidence" value="ECO:0007669"/>
    <property type="project" value="TreeGrafter"/>
</dbReference>
<dbReference type="InParanoid" id="A0A066VYN1"/>
<dbReference type="PANTHER" id="PTHR19918">
    <property type="entry name" value="CELL DIVISION CYCLE 20 CDC20 FIZZY -RELATED"/>
    <property type="match status" value="1"/>
</dbReference>
<dbReference type="Pfam" id="PF24807">
    <property type="entry name" value="WD40_CDC20-Fz"/>
    <property type="match status" value="1"/>
</dbReference>
<dbReference type="HOGENOM" id="CLU_014831_6_0_1"/>
<dbReference type="AlphaFoldDB" id="A0A066VYN1"/>
<dbReference type="PANTHER" id="PTHR19918:SF8">
    <property type="entry name" value="FI02843P"/>
    <property type="match status" value="1"/>
</dbReference>
<protein>
    <submittedName>
        <fullName evidence="9">WD40 repeat-like protein</fullName>
    </submittedName>
</protein>
<gene>
    <name evidence="9" type="ORF">K437DRAFT_225479</name>
</gene>
<dbReference type="GO" id="GO:1990757">
    <property type="term" value="F:ubiquitin ligase activator activity"/>
    <property type="evidence" value="ECO:0007669"/>
    <property type="project" value="TreeGrafter"/>
</dbReference>
<dbReference type="GO" id="GO:0005680">
    <property type="term" value="C:anaphase-promoting complex"/>
    <property type="evidence" value="ECO:0007669"/>
    <property type="project" value="TreeGrafter"/>
</dbReference>
<evidence type="ECO:0000313" key="10">
    <source>
        <dbReference type="Proteomes" id="UP000027361"/>
    </source>
</evidence>
<dbReference type="SMART" id="SM00320">
    <property type="entry name" value="WD40"/>
    <property type="match status" value="5"/>
</dbReference>
<evidence type="ECO:0000256" key="2">
    <source>
        <dbReference type="ARBA" id="ARBA00022574"/>
    </source>
</evidence>
<comment type="similarity">
    <text evidence="1">Belongs to the WD repeat CDC20/Fizzy family.</text>
</comment>
<feature type="repeat" description="WD" evidence="7">
    <location>
        <begin position="130"/>
        <end position="171"/>
    </location>
</feature>
<keyword evidence="10" id="KW-1185">Reference proteome</keyword>